<dbReference type="EMBL" id="FORX01000002">
    <property type="protein sequence ID" value="SFJ34626.1"/>
    <property type="molecule type" value="Genomic_DNA"/>
</dbReference>
<dbReference type="InterPro" id="IPR016181">
    <property type="entry name" value="Acyl_CoA_acyltransferase"/>
</dbReference>
<comment type="similarity">
    <text evidence="1 5">Belongs to the acetyltransferase family. RimI subfamily.</text>
</comment>
<keyword evidence="7" id="KW-0687">Ribonucleoprotein</keyword>
<evidence type="ECO:0000259" key="6">
    <source>
        <dbReference type="PROSITE" id="PS51186"/>
    </source>
</evidence>
<dbReference type="AlphaFoldDB" id="A0A1I3QN20"/>
<dbReference type="GO" id="GO:0005737">
    <property type="term" value="C:cytoplasm"/>
    <property type="evidence" value="ECO:0007669"/>
    <property type="project" value="UniProtKB-SubCell"/>
</dbReference>
<dbReference type="CDD" id="cd04301">
    <property type="entry name" value="NAT_SF"/>
    <property type="match status" value="1"/>
</dbReference>
<dbReference type="PROSITE" id="PS51186">
    <property type="entry name" value="GNAT"/>
    <property type="match status" value="1"/>
</dbReference>
<dbReference type="RefSeq" id="WP_092372826.1">
    <property type="nucleotide sequence ID" value="NZ_FORX01000002.1"/>
</dbReference>
<keyword evidence="8" id="KW-1185">Reference proteome</keyword>
<feature type="domain" description="N-acetyltransferase" evidence="6">
    <location>
        <begin position="6"/>
        <end position="150"/>
    </location>
</feature>
<keyword evidence="2 5" id="KW-0963">Cytoplasm</keyword>
<dbReference type="NCBIfam" id="TIGR01575">
    <property type="entry name" value="rimI"/>
    <property type="match status" value="1"/>
</dbReference>
<dbReference type="STRING" id="52560.SAMN04488082_102374"/>
<evidence type="ECO:0000256" key="1">
    <source>
        <dbReference type="ARBA" id="ARBA00005395"/>
    </source>
</evidence>
<comment type="catalytic activity">
    <reaction evidence="5">
        <text>N-terminal L-alanyl-[ribosomal protein bS18] + acetyl-CoA = N-terminal N(alpha)-acetyl-L-alanyl-[ribosomal protein bS18] + CoA + H(+)</text>
        <dbReference type="Rhea" id="RHEA:43756"/>
        <dbReference type="Rhea" id="RHEA-COMP:10676"/>
        <dbReference type="Rhea" id="RHEA-COMP:10677"/>
        <dbReference type="ChEBI" id="CHEBI:15378"/>
        <dbReference type="ChEBI" id="CHEBI:57287"/>
        <dbReference type="ChEBI" id="CHEBI:57288"/>
        <dbReference type="ChEBI" id="CHEBI:64718"/>
        <dbReference type="ChEBI" id="CHEBI:83683"/>
        <dbReference type="EC" id="2.3.1.266"/>
    </reaction>
</comment>
<dbReference type="Proteomes" id="UP000198635">
    <property type="component" value="Unassembled WGS sequence"/>
</dbReference>
<gene>
    <name evidence="7" type="ORF">SAMN04488082_102374</name>
</gene>
<dbReference type="Pfam" id="PF00583">
    <property type="entry name" value="Acetyltransf_1"/>
    <property type="match status" value="1"/>
</dbReference>
<dbReference type="Gene3D" id="3.40.630.30">
    <property type="match status" value="1"/>
</dbReference>
<evidence type="ECO:0000256" key="3">
    <source>
        <dbReference type="ARBA" id="ARBA00022679"/>
    </source>
</evidence>
<dbReference type="GO" id="GO:0008999">
    <property type="term" value="F:protein-N-terminal-alanine acetyltransferase activity"/>
    <property type="evidence" value="ECO:0007669"/>
    <property type="project" value="UniProtKB-EC"/>
</dbReference>
<evidence type="ECO:0000256" key="5">
    <source>
        <dbReference type="RuleBase" id="RU363094"/>
    </source>
</evidence>
<name>A0A1I3QN20_9BACT</name>
<evidence type="ECO:0000256" key="4">
    <source>
        <dbReference type="ARBA" id="ARBA00023315"/>
    </source>
</evidence>
<evidence type="ECO:0000313" key="7">
    <source>
        <dbReference type="EMBL" id="SFJ34626.1"/>
    </source>
</evidence>
<comment type="function">
    <text evidence="5">Acetylates the N-terminal alanine of ribosomal protein bS18.</text>
</comment>
<dbReference type="PANTHER" id="PTHR43420:SF12">
    <property type="entry name" value="N-ACETYLTRANSFERASE DOMAIN-CONTAINING PROTEIN"/>
    <property type="match status" value="1"/>
</dbReference>
<evidence type="ECO:0000256" key="2">
    <source>
        <dbReference type="ARBA" id="ARBA00022490"/>
    </source>
</evidence>
<organism evidence="7 8">
    <name type="scientific">Desulfomicrobium apsheronum</name>
    <dbReference type="NCBI Taxonomy" id="52560"/>
    <lineage>
        <taxon>Bacteria</taxon>
        <taxon>Pseudomonadati</taxon>
        <taxon>Thermodesulfobacteriota</taxon>
        <taxon>Desulfovibrionia</taxon>
        <taxon>Desulfovibrionales</taxon>
        <taxon>Desulfomicrobiaceae</taxon>
        <taxon>Desulfomicrobium</taxon>
    </lineage>
</organism>
<dbReference type="PANTHER" id="PTHR43420">
    <property type="entry name" value="ACETYLTRANSFERASE"/>
    <property type="match status" value="1"/>
</dbReference>
<reference evidence="8" key="1">
    <citation type="submission" date="2016-10" db="EMBL/GenBank/DDBJ databases">
        <authorList>
            <person name="Varghese N."/>
            <person name="Submissions S."/>
        </authorList>
    </citation>
    <scope>NUCLEOTIDE SEQUENCE [LARGE SCALE GENOMIC DNA]</scope>
    <source>
        <strain evidence="8">DSM 5918</strain>
    </source>
</reference>
<dbReference type="InterPro" id="IPR000182">
    <property type="entry name" value="GNAT_dom"/>
</dbReference>
<keyword evidence="4" id="KW-0012">Acyltransferase</keyword>
<evidence type="ECO:0000313" key="8">
    <source>
        <dbReference type="Proteomes" id="UP000198635"/>
    </source>
</evidence>
<dbReference type="GO" id="GO:0005840">
    <property type="term" value="C:ribosome"/>
    <property type="evidence" value="ECO:0007669"/>
    <property type="project" value="UniProtKB-KW"/>
</dbReference>
<dbReference type="InterPro" id="IPR050680">
    <property type="entry name" value="YpeA/RimI_acetyltransf"/>
</dbReference>
<comment type="subcellular location">
    <subcellularLocation>
        <location evidence="5">Cytoplasm</location>
    </subcellularLocation>
</comment>
<keyword evidence="3 7" id="KW-0808">Transferase</keyword>
<sequence>MVEKGLELRLLEPRDASALAALEARVFADAWDAEHFRELLGQDRFLAVGAFEPDGLCAYLTAYSVAGELEIVNVAVAPALRGQGIGRSVLHFFLEQGRLGGAQRVVLEVRAGNLAARALYGSCGFVQVGVRRAYYADSGEDALVLEWTTCPGS</sequence>
<keyword evidence="7" id="KW-0689">Ribosomal protein</keyword>
<protein>
    <recommendedName>
        <fullName evidence="5">[Ribosomal protein bS18]-alanine N-acetyltransferase</fullName>
        <ecNumber evidence="5">2.3.1.266</ecNumber>
    </recommendedName>
</protein>
<accession>A0A1I3QN20</accession>
<dbReference type="SUPFAM" id="SSF55729">
    <property type="entry name" value="Acyl-CoA N-acyltransferases (Nat)"/>
    <property type="match status" value="1"/>
</dbReference>
<dbReference type="EC" id="2.3.1.266" evidence="5"/>
<proteinExistence type="inferred from homology"/>
<dbReference type="InterPro" id="IPR006464">
    <property type="entry name" value="AcTrfase_RimI/Ard1"/>
</dbReference>